<dbReference type="SUPFAM" id="SSF69255">
    <property type="entry name" value="gp5 N-terminal domain-like"/>
    <property type="match status" value="1"/>
</dbReference>
<name>A0A447KJQ3_SEROD</name>
<dbReference type="Pfam" id="PF04717">
    <property type="entry name" value="Phage_base_V"/>
    <property type="match status" value="1"/>
</dbReference>
<feature type="region of interest" description="Disordered" evidence="1">
    <location>
        <begin position="104"/>
        <end position="139"/>
    </location>
</feature>
<evidence type="ECO:0000313" key="3">
    <source>
        <dbReference type="EMBL" id="VDZ51050.1"/>
    </source>
</evidence>
<dbReference type="Proteomes" id="UP000281391">
    <property type="component" value="Chromosome"/>
</dbReference>
<proteinExistence type="predicted"/>
<sequence length="139" mass="15327">MVAKVAPYRTDPRGKSWNRLPVKVPVLGEEIIWARMGHVYASDHSGVTFYPEAGDEVVLGFVGDMPVIMASLHNPQRKAAIEPDEKNAKKGMVLRHQGQRMELSFHRGTGGGGSGARGRQDAGGSSLWSTRRKGWRYRA</sequence>
<dbReference type="RefSeq" id="WP_128135867.1">
    <property type="nucleotide sequence ID" value="NZ_LR134117.1"/>
</dbReference>
<evidence type="ECO:0000313" key="4">
    <source>
        <dbReference type="Proteomes" id="UP000281391"/>
    </source>
</evidence>
<protein>
    <submittedName>
        <fullName evidence="3">Uncharacterized protein conserved in bacteria</fullName>
    </submittedName>
</protein>
<accession>A0A447KJQ3</accession>
<evidence type="ECO:0000256" key="1">
    <source>
        <dbReference type="SAM" id="MobiDB-lite"/>
    </source>
</evidence>
<dbReference type="AlphaFoldDB" id="A0A447KJQ3"/>
<organism evidence="3 4">
    <name type="scientific">Serratia odorifera</name>
    <dbReference type="NCBI Taxonomy" id="618"/>
    <lineage>
        <taxon>Bacteria</taxon>
        <taxon>Pseudomonadati</taxon>
        <taxon>Pseudomonadota</taxon>
        <taxon>Gammaproteobacteria</taxon>
        <taxon>Enterobacterales</taxon>
        <taxon>Yersiniaceae</taxon>
        <taxon>Serratia</taxon>
    </lineage>
</organism>
<dbReference type="InterPro" id="IPR006531">
    <property type="entry name" value="Gp5/Vgr_OB"/>
</dbReference>
<dbReference type="InterPro" id="IPR037026">
    <property type="entry name" value="Vgr_OB-fold_dom_sf"/>
</dbReference>
<feature type="compositionally biased region" description="Basic residues" evidence="1">
    <location>
        <begin position="130"/>
        <end position="139"/>
    </location>
</feature>
<gene>
    <name evidence="3" type="ORF">NCTC11214_00010</name>
</gene>
<dbReference type="Gene3D" id="2.40.50.230">
    <property type="entry name" value="Gp5 N-terminal domain"/>
    <property type="match status" value="1"/>
</dbReference>
<dbReference type="EMBL" id="LR134117">
    <property type="protein sequence ID" value="VDZ51050.1"/>
    <property type="molecule type" value="Genomic_DNA"/>
</dbReference>
<dbReference type="KEGG" id="sof:NCTC11214_00010"/>
<feature type="domain" description="Gp5/Type VI secretion system Vgr protein OB-fold" evidence="2">
    <location>
        <begin position="17"/>
        <end position="72"/>
    </location>
</feature>
<evidence type="ECO:0000259" key="2">
    <source>
        <dbReference type="Pfam" id="PF04717"/>
    </source>
</evidence>
<reference evidence="3 4" key="1">
    <citation type="submission" date="2018-12" db="EMBL/GenBank/DDBJ databases">
        <authorList>
            <consortium name="Pathogen Informatics"/>
        </authorList>
    </citation>
    <scope>NUCLEOTIDE SEQUENCE [LARGE SCALE GENOMIC DNA]</scope>
    <source>
        <strain evidence="3 4">NCTC11214</strain>
    </source>
</reference>